<evidence type="ECO:0000256" key="10">
    <source>
        <dbReference type="ARBA" id="ARBA00049359"/>
    </source>
</evidence>
<evidence type="ECO:0000313" key="13">
    <source>
        <dbReference type="EMBL" id="MDZ5761777.1"/>
    </source>
</evidence>
<protein>
    <recommendedName>
        <fullName evidence="5">2-oxoglutarate-dependent ethylene/succinate-forming enzyme</fullName>
        <ecNumber evidence="4">1.13.12.19</ecNumber>
        <ecNumber evidence="3">1.14.20.7</ecNumber>
    </recommendedName>
    <alternativeName>
        <fullName evidence="7">2-oxoglutarate dioxygenase (ethylene-forming)</fullName>
    </alternativeName>
    <alternativeName>
        <fullName evidence="8">2-oxoglutarate/L-arginine monooxygenase/decarboxylase (succinate-forming)</fullName>
    </alternativeName>
</protein>
<dbReference type="InterPro" id="IPR050231">
    <property type="entry name" value="Iron_ascorbate_oxido_reductase"/>
</dbReference>
<comment type="catalytic activity">
    <reaction evidence="9">
        <text>2-oxoglutarate + O2 + 2 H(+) = ethene + 3 CO2 + H2O</text>
        <dbReference type="Rhea" id="RHEA:31523"/>
        <dbReference type="ChEBI" id="CHEBI:15377"/>
        <dbReference type="ChEBI" id="CHEBI:15378"/>
        <dbReference type="ChEBI" id="CHEBI:15379"/>
        <dbReference type="ChEBI" id="CHEBI:16526"/>
        <dbReference type="ChEBI" id="CHEBI:16810"/>
        <dbReference type="ChEBI" id="CHEBI:18153"/>
        <dbReference type="EC" id="1.13.12.19"/>
    </reaction>
</comment>
<name>A0ABU5L6M0_9RICK</name>
<dbReference type="Pfam" id="PF03171">
    <property type="entry name" value="2OG-FeII_Oxy"/>
    <property type="match status" value="1"/>
</dbReference>
<keyword evidence="11" id="KW-0408">Iron</keyword>
<comment type="catalytic activity">
    <reaction evidence="10">
        <text>L-arginine + 2-oxoglutarate + O2 = guanidine + L-glutamate 5-semialdehyde + succinate + CO2</text>
        <dbReference type="Rhea" id="RHEA:31535"/>
        <dbReference type="ChEBI" id="CHEBI:15379"/>
        <dbReference type="ChEBI" id="CHEBI:16526"/>
        <dbReference type="ChEBI" id="CHEBI:16810"/>
        <dbReference type="ChEBI" id="CHEBI:30031"/>
        <dbReference type="ChEBI" id="CHEBI:30087"/>
        <dbReference type="ChEBI" id="CHEBI:32682"/>
        <dbReference type="ChEBI" id="CHEBI:58066"/>
        <dbReference type="EC" id="1.14.20.7"/>
    </reaction>
</comment>
<dbReference type="PROSITE" id="PS51471">
    <property type="entry name" value="FE2OG_OXY"/>
    <property type="match status" value="1"/>
</dbReference>
<comment type="pathway">
    <text evidence="2">Alkene biosynthesis; ethylene biosynthesis via 2-oxoglutarate.</text>
</comment>
<comment type="cofactor">
    <cofactor evidence="1">
        <name>Fe(2+)</name>
        <dbReference type="ChEBI" id="CHEBI:29033"/>
    </cofactor>
</comment>
<keyword evidence="6" id="KW-0266">Ethylene biosynthesis</keyword>
<evidence type="ECO:0000256" key="4">
    <source>
        <dbReference type="ARBA" id="ARBA00012531"/>
    </source>
</evidence>
<dbReference type="Gene3D" id="2.60.120.330">
    <property type="entry name" value="B-lactam Antibiotic, Isopenicillin N Synthase, Chain"/>
    <property type="match status" value="1"/>
</dbReference>
<evidence type="ECO:0000256" key="8">
    <source>
        <dbReference type="ARBA" id="ARBA00031282"/>
    </source>
</evidence>
<evidence type="ECO:0000256" key="5">
    <source>
        <dbReference type="ARBA" id="ARBA00019045"/>
    </source>
</evidence>
<evidence type="ECO:0000256" key="6">
    <source>
        <dbReference type="ARBA" id="ARBA00022666"/>
    </source>
</evidence>
<reference evidence="13 14" key="1">
    <citation type="submission" date="2023-02" db="EMBL/GenBank/DDBJ databases">
        <title>Host association and intracellularity evolved multiple times independently in the Rickettsiales.</title>
        <authorList>
            <person name="Castelli M."/>
            <person name="Nardi T."/>
            <person name="Gammuto L."/>
            <person name="Bellinzona G."/>
            <person name="Sabaneyeva E."/>
            <person name="Potekhin A."/>
            <person name="Serra V."/>
            <person name="Petroni G."/>
            <person name="Sassera D."/>
        </authorList>
    </citation>
    <scope>NUCLEOTIDE SEQUENCE [LARGE SCALE GENOMIC DNA]</scope>
    <source>
        <strain evidence="13 14">BOD18</strain>
    </source>
</reference>
<comment type="caution">
    <text evidence="13">The sequence shown here is derived from an EMBL/GenBank/DDBJ whole genome shotgun (WGS) entry which is preliminary data.</text>
</comment>
<keyword evidence="11" id="KW-0479">Metal-binding</keyword>
<gene>
    <name evidence="13" type="ORF">Cyrtocomes_00135</name>
</gene>
<evidence type="ECO:0000313" key="14">
    <source>
        <dbReference type="Proteomes" id="UP001293791"/>
    </source>
</evidence>
<dbReference type="EC" id="1.13.12.19" evidence="4"/>
<keyword evidence="11" id="KW-0560">Oxidoreductase</keyword>
<evidence type="ECO:0000256" key="11">
    <source>
        <dbReference type="RuleBase" id="RU003682"/>
    </source>
</evidence>
<dbReference type="SUPFAM" id="SSF51197">
    <property type="entry name" value="Clavaminate synthase-like"/>
    <property type="match status" value="1"/>
</dbReference>
<keyword evidence="14" id="KW-1185">Reference proteome</keyword>
<sequence>MINLSTVDYKDPNAYSVFGNSMRDTGFAIICNHDISYDLMDNVYEEWKMFFNMPDDYKSKFLFQREYGVVQDGFYPISISEKAKGYNHSDIKEFYHFSPDGRSLPDIIRYTNILYNDLLDLAVTLLTWLSRHIGGHYSIKQPLEEVVDRSCQTILRAIHYPPLPDSVEQHAMRAAPHEDINFITLLIAATEPGLEVQDKHKRWHQVSPKKHSIVVNAGDMLSEFTDGYYKSTTHRVINPQDSNHSRYSMPLFVHPMFDVKLSNRYTAKQYLDERLKELGLLSKT</sequence>
<dbReference type="EMBL" id="JARGYT010000004">
    <property type="protein sequence ID" value="MDZ5761777.1"/>
    <property type="molecule type" value="Genomic_DNA"/>
</dbReference>
<dbReference type="InterPro" id="IPR005123">
    <property type="entry name" value="Oxoglu/Fe-dep_dioxygenase_dom"/>
</dbReference>
<dbReference type="InterPro" id="IPR027443">
    <property type="entry name" value="IPNS-like_sf"/>
</dbReference>
<evidence type="ECO:0000256" key="9">
    <source>
        <dbReference type="ARBA" id="ARBA00047725"/>
    </source>
</evidence>
<organism evidence="13 14">
    <name type="scientific">Candidatus Cyrtobacter comes</name>
    <dbReference type="NCBI Taxonomy" id="675776"/>
    <lineage>
        <taxon>Bacteria</taxon>
        <taxon>Pseudomonadati</taxon>
        <taxon>Pseudomonadota</taxon>
        <taxon>Alphaproteobacteria</taxon>
        <taxon>Rickettsiales</taxon>
        <taxon>Candidatus Midichloriaceae</taxon>
        <taxon>Candidatus Cyrtobacter</taxon>
    </lineage>
</organism>
<evidence type="ECO:0000259" key="12">
    <source>
        <dbReference type="PROSITE" id="PS51471"/>
    </source>
</evidence>
<evidence type="ECO:0000256" key="1">
    <source>
        <dbReference type="ARBA" id="ARBA00001954"/>
    </source>
</evidence>
<proteinExistence type="inferred from homology"/>
<dbReference type="Pfam" id="PF14226">
    <property type="entry name" value="DIOX_N"/>
    <property type="match status" value="1"/>
</dbReference>
<dbReference type="EC" id="1.14.20.7" evidence="3"/>
<dbReference type="InterPro" id="IPR026992">
    <property type="entry name" value="DIOX_N"/>
</dbReference>
<dbReference type="InterPro" id="IPR044861">
    <property type="entry name" value="IPNS-like_FE2OG_OXY"/>
</dbReference>
<evidence type="ECO:0000256" key="3">
    <source>
        <dbReference type="ARBA" id="ARBA00012293"/>
    </source>
</evidence>
<evidence type="ECO:0000256" key="7">
    <source>
        <dbReference type="ARBA" id="ARBA00031011"/>
    </source>
</evidence>
<accession>A0ABU5L6M0</accession>
<dbReference type="PANTHER" id="PTHR47990">
    <property type="entry name" value="2-OXOGLUTARATE (2OG) AND FE(II)-DEPENDENT OXYGENASE SUPERFAMILY PROTEIN-RELATED"/>
    <property type="match status" value="1"/>
</dbReference>
<dbReference type="RefSeq" id="WP_322497287.1">
    <property type="nucleotide sequence ID" value="NZ_JARGYT010000004.1"/>
</dbReference>
<feature type="domain" description="Fe2OG dioxygenase" evidence="12">
    <location>
        <begin position="151"/>
        <end position="255"/>
    </location>
</feature>
<evidence type="ECO:0000256" key="2">
    <source>
        <dbReference type="ARBA" id="ARBA00004767"/>
    </source>
</evidence>
<comment type="similarity">
    <text evidence="11">Belongs to the iron/ascorbate-dependent oxidoreductase family.</text>
</comment>
<dbReference type="Proteomes" id="UP001293791">
    <property type="component" value="Unassembled WGS sequence"/>
</dbReference>